<evidence type="ECO:0000256" key="1">
    <source>
        <dbReference type="SAM" id="MobiDB-lite"/>
    </source>
</evidence>
<feature type="region of interest" description="Disordered" evidence="1">
    <location>
        <begin position="111"/>
        <end position="194"/>
    </location>
</feature>
<dbReference type="EMBL" id="LWDF02001257">
    <property type="protein sequence ID" value="KAE8239694.1"/>
    <property type="molecule type" value="Genomic_DNA"/>
</dbReference>
<evidence type="ECO:0000313" key="3">
    <source>
        <dbReference type="Proteomes" id="UP000077521"/>
    </source>
</evidence>
<organism evidence="2 3">
    <name type="scientific">Tilletia indica</name>
    <dbReference type="NCBI Taxonomy" id="43049"/>
    <lineage>
        <taxon>Eukaryota</taxon>
        <taxon>Fungi</taxon>
        <taxon>Dikarya</taxon>
        <taxon>Basidiomycota</taxon>
        <taxon>Ustilaginomycotina</taxon>
        <taxon>Exobasidiomycetes</taxon>
        <taxon>Tilletiales</taxon>
        <taxon>Tilletiaceae</taxon>
        <taxon>Tilletia</taxon>
    </lineage>
</organism>
<reference evidence="2" key="2">
    <citation type="journal article" date="2019" name="IMA Fungus">
        <title>Genome sequencing and comparison of five Tilletia species to identify candidate genes for the detection of regulated species infecting wheat.</title>
        <authorList>
            <person name="Nguyen H.D.T."/>
            <person name="Sultana T."/>
            <person name="Kesanakurti P."/>
            <person name="Hambleton S."/>
        </authorList>
    </citation>
    <scope>NUCLEOTIDE SEQUENCE</scope>
    <source>
        <strain evidence="2">DAOMC 236416</strain>
    </source>
</reference>
<keyword evidence="3" id="KW-1185">Reference proteome</keyword>
<accession>A0A8T8SGD8</accession>
<feature type="compositionally biased region" description="Basic and acidic residues" evidence="1">
    <location>
        <begin position="278"/>
        <end position="288"/>
    </location>
</feature>
<evidence type="ECO:0000313" key="2">
    <source>
        <dbReference type="EMBL" id="KAE8239694.1"/>
    </source>
</evidence>
<feature type="compositionally biased region" description="Polar residues" evidence="1">
    <location>
        <begin position="149"/>
        <end position="164"/>
    </location>
</feature>
<feature type="compositionally biased region" description="Low complexity" evidence="1">
    <location>
        <begin position="184"/>
        <end position="194"/>
    </location>
</feature>
<name>A0A8T8SGD8_9BASI</name>
<reference evidence="2" key="1">
    <citation type="submission" date="2016-04" db="EMBL/GenBank/DDBJ databases">
        <authorList>
            <person name="Nguyen H.D."/>
            <person name="Samba Siva P."/>
            <person name="Cullis J."/>
            <person name="Levesque C.A."/>
            <person name="Hambleton S."/>
        </authorList>
    </citation>
    <scope>NUCLEOTIDE SEQUENCE</scope>
    <source>
        <strain evidence="2">DAOMC 236416</strain>
    </source>
</reference>
<feature type="region of interest" description="Disordered" evidence="1">
    <location>
        <begin position="273"/>
        <end position="340"/>
    </location>
</feature>
<sequence length="523" mass="56792">MSVGAHWTHIVMRATQSKSLDAAEDDTLTAAIERLAQTVFQSNGHSSIRSAHETARMGKDWTRVLVEAFQSVPPNPADLLRFRIAVQRICEVLFGFNASLSSSNASHLSAEAAATSSGHSQRLQEEDTGNAELGNSQSGSRAGMETHNPAPQQPSEETSNTDIQVNPALPKPAQSSSDDGMARSLTTTIPTPTSLAPSAVSAAEYFWNGGSAYPNSATDLNALNIPDAAFDALSYSNAFFGGIAPTQLELLPKTPSAATGWPTQTRTVLAPLQNTATKESDVRHDTQLENKSPTGVYHSPASAKCSSPSTQSSPSKIKSTTSQKGRQIKPPAGKLRKRKSRIVPATLVPNKPGNNAIKTVEQTPRAGCKRSASPPANTVSGAELVLQMFKEKEILGEPVQISQICRIMQYRVGKKGGIVDKTLNDFIKKDRRDLFHSSARKYLSRSHMMMLELSRFIHIGCRREVIDKDGDEEYRISIFLPDSVNPYYEEEQEQLGWDASMELFSESDDEETSTNNDEGGAEV</sequence>
<comment type="caution">
    <text evidence="2">The sequence shown here is derived from an EMBL/GenBank/DDBJ whole genome shotgun (WGS) entry which is preliminary data.</text>
</comment>
<gene>
    <name evidence="2" type="ORF">A4X13_0g8116</name>
</gene>
<proteinExistence type="predicted"/>
<feature type="compositionally biased region" description="Low complexity" evidence="1">
    <location>
        <begin position="306"/>
        <end position="324"/>
    </location>
</feature>
<feature type="region of interest" description="Disordered" evidence="1">
    <location>
        <begin position="499"/>
        <end position="523"/>
    </location>
</feature>
<dbReference type="Proteomes" id="UP000077521">
    <property type="component" value="Unassembled WGS sequence"/>
</dbReference>
<protein>
    <submittedName>
        <fullName evidence="2">Uncharacterized protein</fullName>
    </submittedName>
</protein>
<dbReference type="AlphaFoldDB" id="A0A8T8SGD8"/>